<comment type="similarity">
    <text evidence="1">Belongs to the short-chain dehydrogenases/reductases (SDR) family.</text>
</comment>
<dbReference type="InterPro" id="IPR020904">
    <property type="entry name" value="Sc_DH/Rdtase_CS"/>
</dbReference>
<dbReference type="PANTHER" id="PTHR24321:SF8">
    <property type="entry name" value="ESTRADIOL 17-BETA-DEHYDROGENASE 8-RELATED"/>
    <property type="match status" value="1"/>
</dbReference>
<gene>
    <name evidence="3" type="ORF">C8E89_12741</name>
</gene>
<sequence>MNIDLSGRVALVTGAARGQGLATARLLAKSGAQVVLTDMLDEPRLMEAAELGDAAHYCHHDVADQKSWERAVSSAVEHFGRLDILVNNAGIWHTATLESESIEGFAKALQVNLFGTFHGMRAALPALRASGGGSIVNISSTAALLGATGHTAYGASKWAIRGITKTAALELAADNIRVNAVLPGAIDTAMLDTSDQIKSVVAAKIPLARLGQATDVAAMVTFLASDCAAYITGQEFVVDGGLTAGADPSPKQ</sequence>
<reference evidence="3 4" key="2">
    <citation type="submission" date="2018-06" db="EMBL/GenBank/DDBJ databases">
        <title>Sequencing of bacterial isolates from soil warming experiment in Harvard Forest, Massachusetts, USA.</title>
        <authorList>
            <person name="Deangelis K.PhD."/>
        </authorList>
    </citation>
    <scope>NUCLEOTIDE SEQUENCE [LARGE SCALE GENOMIC DNA]</scope>
    <source>
        <strain evidence="3 4">GAS496</strain>
    </source>
</reference>
<dbReference type="SUPFAM" id="SSF51735">
    <property type="entry name" value="NAD(P)-binding Rossmann-fold domains"/>
    <property type="match status" value="1"/>
</dbReference>
<reference evidence="4" key="1">
    <citation type="submission" date="2018-05" db="EMBL/GenBank/DDBJ databases">
        <authorList>
            <person name="Deangelis K."/>
            <person name="Huntemann M."/>
            <person name="Clum A."/>
            <person name="Pillay M."/>
            <person name="Palaniappan K."/>
            <person name="Varghese N."/>
            <person name="Mikhailova N."/>
            <person name="Stamatis D."/>
            <person name="Reddy T."/>
            <person name="Daum C."/>
            <person name="Shapiro N."/>
            <person name="Ivanova N."/>
            <person name="Kyrpides N."/>
            <person name="Woyke T."/>
        </authorList>
    </citation>
    <scope>NUCLEOTIDE SEQUENCE [LARGE SCALE GENOMIC DNA]</scope>
    <source>
        <strain evidence="4">GAS496</strain>
    </source>
</reference>
<dbReference type="RefSeq" id="WP_110319381.1">
    <property type="nucleotide sequence ID" value="NZ_QJJU01000027.1"/>
</dbReference>
<dbReference type="PROSITE" id="PS00061">
    <property type="entry name" value="ADH_SHORT"/>
    <property type="match status" value="1"/>
</dbReference>
<dbReference type="InterPro" id="IPR002347">
    <property type="entry name" value="SDR_fam"/>
</dbReference>
<dbReference type="EMBL" id="QJJU01000027">
    <property type="protein sequence ID" value="PXX01647.1"/>
    <property type="molecule type" value="Genomic_DNA"/>
</dbReference>
<dbReference type="PANTHER" id="PTHR24321">
    <property type="entry name" value="DEHYDROGENASES, SHORT CHAIN"/>
    <property type="match status" value="1"/>
</dbReference>
<organism evidence="3 4">
    <name type="scientific">Mycolicibacterium moriokaense</name>
    <dbReference type="NCBI Taxonomy" id="39691"/>
    <lineage>
        <taxon>Bacteria</taxon>
        <taxon>Bacillati</taxon>
        <taxon>Actinomycetota</taxon>
        <taxon>Actinomycetes</taxon>
        <taxon>Mycobacteriales</taxon>
        <taxon>Mycobacteriaceae</taxon>
        <taxon>Mycolicibacterium</taxon>
    </lineage>
</organism>
<dbReference type="PRINTS" id="PR00080">
    <property type="entry name" value="SDRFAMILY"/>
</dbReference>
<keyword evidence="2" id="KW-0560">Oxidoreductase</keyword>
<dbReference type="Gene3D" id="3.40.50.720">
    <property type="entry name" value="NAD(P)-binding Rossmann-like Domain"/>
    <property type="match status" value="1"/>
</dbReference>
<dbReference type="Pfam" id="PF13561">
    <property type="entry name" value="adh_short_C2"/>
    <property type="match status" value="1"/>
</dbReference>
<evidence type="ECO:0000256" key="2">
    <source>
        <dbReference type="ARBA" id="ARBA00023002"/>
    </source>
</evidence>
<evidence type="ECO:0000313" key="3">
    <source>
        <dbReference type="EMBL" id="PXX01647.1"/>
    </source>
</evidence>
<name>A0A318HBJ2_9MYCO</name>
<dbReference type="NCBIfam" id="NF005559">
    <property type="entry name" value="PRK07231.1"/>
    <property type="match status" value="1"/>
</dbReference>
<evidence type="ECO:0000256" key="1">
    <source>
        <dbReference type="ARBA" id="ARBA00006484"/>
    </source>
</evidence>
<evidence type="ECO:0000313" key="4">
    <source>
        <dbReference type="Proteomes" id="UP000247781"/>
    </source>
</evidence>
<dbReference type="AlphaFoldDB" id="A0A318HBJ2"/>
<proteinExistence type="inferred from homology"/>
<protein>
    <submittedName>
        <fullName evidence="3">3alpha(Or 20beta)-hydroxysteroid dehydrogenase</fullName>
    </submittedName>
</protein>
<dbReference type="GO" id="GO:0016491">
    <property type="term" value="F:oxidoreductase activity"/>
    <property type="evidence" value="ECO:0007669"/>
    <property type="project" value="UniProtKB-KW"/>
</dbReference>
<comment type="caution">
    <text evidence="3">The sequence shown here is derived from an EMBL/GenBank/DDBJ whole genome shotgun (WGS) entry which is preliminary data.</text>
</comment>
<dbReference type="OrthoDB" id="3542748at2"/>
<dbReference type="PRINTS" id="PR00081">
    <property type="entry name" value="GDHRDH"/>
</dbReference>
<accession>A0A318HBJ2</accession>
<keyword evidence="4" id="KW-1185">Reference proteome</keyword>
<dbReference type="Proteomes" id="UP000247781">
    <property type="component" value="Unassembled WGS sequence"/>
</dbReference>
<dbReference type="InterPro" id="IPR036291">
    <property type="entry name" value="NAD(P)-bd_dom_sf"/>
</dbReference>
<dbReference type="FunFam" id="3.40.50.720:FF:000084">
    <property type="entry name" value="Short-chain dehydrogenase reductase"/>
    <property type="match status" value="1"/>
</dbReference>